<dbReference type="GeneID" id="20648601"/>
<evidence type="ECO:0000313" key="3">
    <source>
        <dbReference type="EMBL" id="EGZ29620.1"/>
    </source>
</evidence>
<gene>
    <name evidence="3" type="ORF">PHYSODRAFT_344077</name>
</gene>
<dbReference type="OMA" id="KYIWIRR"/>
<feature type="region of interest" description="Disordered" evidence="1">
    <location>
        <begin position="204"/>
        <end position="230"/>
    </location>
</feature>
<dbReference type="Proteomes" id="UP000002640">
    <property type="component" value="Unassembled WGS sequence"/>
</dbReference>
<accession>G4YE39</accession>
<feature type="compositionally biased region" description="Basic residues" evidence="1">
    <location>
        <begin position="593"/>
        <end position="602"/>
    </location>
</feature>
<reference evidence="3 4" key="1">
    <citation type="journal article" date="2006" name="Science">
        <title>Phytophthora genome sequences uncover evolutionary origins and mechanisms of pathogenesis.</title>
        <authorList>
            <person name="Tyler B.M."/>
            <person name="Tripathy S."/>
            <person name="Zhang X."/>
            <person name="Dehal P."/>
            <person name="Jiang R.H."/>
            <person name="Aerts A."/>
            <person name="Arredondo F.D."/>
            <person name="Baxter L."/>
            <person name="Bensasson D."/>
            <person name="Beynon J.L."/>
            <person name="Chapman J."/>
            <person name="Damasceno C.M."/>
            <person name="Dorrance A.E."/>
            <person name="Dou D."/>
            <person name="Dickerman A.W."/>
            <person name="Dubchak I.L."/>
            <person name="Garbelotto M."/>
            <person name="Gijzen M."/>
            <person name="Gordon S.G."/>
            <person name="Govers F."/>
            <person name="Grunwald N.J."/>
            <person name="Huang W."/>
            <person name="Ivors K.L."/>
            <person name="Jones R.W."/>
            <person name="Kamoun S."/>
            <person name="Krampis K."/>
            <person name="Lamour K.H."/>
            <person name="Lee M.K."/>
            <person name="McDonald W.H."/>
            <person name="Medina M."/>
            <person name="Meijer H.J."/>
            <person name="Nordberg E.K."/>
            <person name="Maclean D.J."/>
            <person name="Ospina-Giraldo M.D."/>
            <person name="Morris P.F."/>
            <person name="Phuntumart V."/>
            <person name="Putnam N.H."/>
            <person name="Rash S."/>
            <person name="Rose J.K."/>
            <person name="Sakihama Y."/>
            <person name="Salamov A.A."/>
            <person name="Savidor A."/>
            <person name="Scheuring C.F."/>
            <person name="Smith B.M."/>
            <person name="Sobral B.W."/>
            <person name="Terry A."/>
            <person name="Torto-Alalibo T.A."/>
            <person name="Win J."/>
            <person name="Xu Z."/>
            <person name="Zhang H."/>
            <person name="Grigoriev I.V."/>
            <person name="Rokhsar D.S."/>
            <person name="Boore J.L."/>
        </authorList>
    </citation>
    <scope>NUCLEOTIDE SEQUENCE [LARGE SCALE GENOMIC DNA]</scope>
    <source>
        <strain evidence="3 4">P6497</strain>
    </source>
</reference>
<evidence type="ECO:0000313" key="4">
    <source>
        <dbReference type="Proteomes" id="UP000002640"/>
    </source>
</evidence>
<feature type="region of interest" description="Disordered" evidence="1">
    <location>
        <begin position="579"/>
        <end position="602"/>
    </location>
</feature>
<feature type="domain" description="PH" evidence="2">
    <location>
        <begin position="1"/>
        <end position="101"/>
    </location>
</feature>
<protein>
    <recommendedName>
        <fullName evidence="2">PH domain-containing protein</fullName>
    </recommendedName>
</protein>
<dbReference type="KEGG" id="psoj:PHYSODRAFT_344077"/>
<evidence type="ECO:0000259" key="2">
    <source>
        <dbReference type="PROSITE" id="PS50003"/>
    </source>
</evidence>
<dbReference type="InterPro" id="IPR001849">
    <property type="entry name" value="PH_domain"/>
</dbReference>
<evidence type="ECO:0000256" key="1">
    <source>
        <dbReference type="SAM" id="MobiDB-lite"/>
    </source>
</evidence>
<feature type="region of interest" description="Disordered" evidence="1">
    <location>
        <begin position="423"/>
        <end position="453"/>
    </location>
</feature>
<feature type="compositionally biased region" description="Low complexity" evidence="1">
    <location>
        <begin position="110"/>
        <end position="139"/>
    </location>
</feature>
<organism evidence="3 4">
    <name type="scientific">Phytophthora sojae (strain P6497)</name>
    <name type="common">Soybean stem and root rot agent</name>
    <name type="synonym">Phytophthora megasperma f. sp. glycines</name>
    <dbReference type="NCBI Taxonomy" id="1094619"/>
    <lineage>
        <taxon>Eukaryota</taxon>
        <taxon>Sar</taxon>
        <taxon>Stramenopiles</taxon>
        <taxon>Oomycota</taxon>
        <taxon>Peronosporomycetes</taxon>
        <taxon>Peronosporales</taxon>
        <taxon>Peronosporaceae</taxon>
        <taxon>Phytophthora</taxon>
    </lineage>
</organism>
<feature type="region of interest" description="Disordered" evidence="1">
    <location>
        <begin position="101"/>
        <end position="166"/>
    </location>
</feature>
<dbReference type="EMBL" id="JH159151">
    <property type="protein sequence ID" value="EGZ29620.1"/>
    <property type="molecule type" value="Genomic_DNA"/>
</dbReference>
<name>G4YE39_PHYSP</name>
<feature type="region of interest" description="Disordered" evidence="1">
    <location>
        <begin position="509"/>
        <end position="537"/>
    </location>
</feature>
<keyword evidence="4" id="KW-1185">Reference proteome</keyword>
<proteinExistence type="predicted"/>
<dbReference type="InParanoid" id="G4YE39"/>
<sequence length="602" mass="65327">MTGLDCPMQTKALHLFWHKAELRLVEQQAPEAPVFAVSRPTLFGGREEFLLQYPARLEPPTERDIARHRFTVRHGKKRRSFQAPDAATFEAWLSALEQALEPKAEPDHSPTPSSTSSNATTAVSSQGKMSTSGSTTSSRGKMDTAGCNMSSQRSNVSSQRSNVSATRAPPLRLTLEWPCFTRDPNNFKLIWLHRPAWAVPSPAKADKEADVGEQDASTAEFEEEGGDGVTDGIEFGEEALQGVSETDEEEERDNDVLSVFTDEEAPEEGSHEFVDVETDTVSAEEEFDYCDLETITDDEGSMPTTAIATSPVNASKFEELVDMVPRKADGSKNVESTAIPEGVAVAKAESPRLVGTASADSHGVVEAVLETLVDAVVKHSSIDEAACVGPDAGVEPPEGEEAAKALVPAVSRPRIDGVEAFDELTANEGEVNDAEASERTAPESLVAEVSSPENSKEGIFAVEGVVSPATPRSSKKRSVVKSSKRSASIASKFKWVPLDPTNSSLIWVQGSADADTKSAPRSNPRRKTSRKWSPVDPSNSRLIWVQRVEAAARVESRYKATSSSRKWVPLEPDNSKYIWIRRQPSSGASSVGRHAKQQQRRN</sequence>
<feature type="compositionally biased region" description="Low complexity" evidence="1">
    <location>
        <begin position="150"/>
        <end position="164"/>
    </location>
</feature>
<dbReference type="AlphaFoldDB" id="G4YE39"/>
<dbReference type="PROSITE" id="PS50003">
    <property type="entry name" value="PH_DOMAIN"/>
    <property type="match status" value="1"/>
</dbReference>
<dbReference type="SUPFAM" id="SSF50729">
    <property type="entry name" value="PH domain-like"/>
    <property type="match status" value="1"/>
</dbReference>
<dbReference type="RefSeq" id="XP_009516895.1">
    <property type="nucleotide sequence ID" value="XM_009518600.1"/>
</dbReference>